<reference evidence="2 3" key="1">
    <citation type="submission" date="2020-03" db="EMBL/GenBank/DDBJ databases">
        <title>Screen low temperature-resistant strains for efficient degradation of petroleum hydrocarbons under the low temperature.</title>
        <authorList>
            <person name="Wang Y."/>
            <person name="Chen J."/>
        </authorList>
    </citation>
    <scope>NUCLEOTIDE SEQUENCE [LARGE SCALE GENOMIC DNA]</scope>
    <source>
        <strain evidence="2 3">KB1</strain>
    </source>
</reference>
<feature type="transmembrane region" description="Helical" evidence="1">
    <location>
        <begin position="12"/>
        <end position="37"/>
    </location>
</feature>
<proteinExistence type="predicted"/>
<organism evidence="2 3">
    <name type="scientific">Rhodococcus erythropolis</name>
    <name type="common">Arthrobacter picolinophilus</name>
    <dbReference type="NCBI Taxonomy" id="1833"/>
    <lineage>
        <taxon>Bacteria</taxon>
        <taxon>Bacillati</taxon>
        <taxon>Actinomycetota</taxon>
        <taxon>Actinomycetes</taxon>
        <taxon>Mycobacteriales</taxon>
        <taxon>Nocardiaceae</taxon>
        <taxon>Rhodococcus</taxon>
        <taxon>Rhodococcus erythropolis group</taxon>
    </lineage>
</organism>
<sequence>MVPGVVGAEVVVFGVVVFGVVVVVGASVVLVGSVGVVGEAVSLVDGACEVVDSDSTASGSVATIASACILLRGFAPFGAGVLGSQVETFSQAWFGLLVLELPSHAVRPLTQSLKDMPAPVVYPDEVIGPFMV</sequence>
<gene>
    <name evidence="2" type="ORF">G9444_5176</name>
</gene>
<dbReference type="Proteomes" id="UP000502345">
    <property type="component" value="Chromosome"/>
</dbReference>
<dbReference type="EMBL" id="CP050124">
    <property type="protein sequence ID" value="QIP42419.1"/>
    <property type="molecule type" value="Genomic_DNA"/>
</dbReference>
<evidence type="ECO:0000256" key="1">
    <source>
        <dbReference type="SAM" id="Phobius"/>
    </source>
</evidence>
<keyword evidence="1" id="KW-1133">Transmembrane helix</keyword>
<evidence type="ECO:0000313" key="3">
    <source>
        <dbReference type="Proteomes" id="UP000502345"/>
    </source>
</evidence>
<keyword evidence="1" id="KW-0812">Transmembrane</keyword>
<dbReference type="AlphaFoldDB" id="A0A6G9CZS2"/>
<evidence type="ECO:0000313" key="2">
    <source>
        <dbReference type="EMBL" id="QIP42419.1"/>
    </source>
</evidence>
<keyword evidence="1" id="KW-0472">Membrane</keyword>
<name>A0A6G9CZS2_RHOER</name>
<accession>A0A6G9CZS2</accession>
<protein>
    <submittedName>
        <fullName evidence="2">Uncharacterized protein</fullName>
    </submittedName>
</protein>